<dbReference type="EMBL" id="CSAE01000922">
    <property type="protein sequence ID" value="COX09306.1"/>
    <property type="molecule type" value="Genomic_DNA"/>
</dbReference>
<protein>
    <submittedName>
        <fullName evidence="2">Uncharacterized protein</fullName>
    </submittedName>
</protein>
<evidence type="ECO:0000313" key="4">
    <source>
        <dbReference type="Proteomes" id="UP000038802"/>
    </source>
</evidence>
<accession>A0A0U0SWV6</accession>
<dbReference type="Proteomes" id="UP000044938">
    <property type="component" value="Unassembled WGS sequence"/>
</dbReference>
<feature type="region of interest" description="Disordered" evidence="1">
    <location>
        <begin position="96"/>
        <end position="119"/>
    </location>
</feature>
<reference evidence="4 5" key="1">
    <citation type="submission" date="2015-03" db="EMBL/GenBank/DDBJ databases">
        <authorList>
            <consortium name="Pathogen Informatics"/>
        </authorList>
    </citation>
    <scope>NUCLEOTIDE SEQUENCE [LARGE SCALE GENOMIC DNA]</scope>
    <source>
        <strain evidence="4">K00500041</strain>
        <strain evidence="3 5">M09401471</strain>
    </source>
</reference>
<dbReference type="AlphaFoldDB" id="A0A0U0SWV6"/>
<name>A0A0U0SWV6_MYCTX</name>
<evidence type="ECO:0000313" key="2">
    <source>
        <dbReference type="EMBL" id="COX09306.1"/>
    </source>
</evidence>
<evidence type="ECO:0000313" key="3">
    <source>
        <dbReference type="EMBL" id="COX85329.1"/>
    </source>
</evidence>
<evidence type="ECO:0000256" key="1">
    <source>
        <dbReference type="SAM" id="MobiDB-lite"/>
    </source>
</evidence>
<organism evidence="2 4">
    <name type="scientific">Mycobacterium tuberculosis</name>
    <dbReference type="NCBI Taxonomy" id="1773"/>
    <lineage>
        <taxon>Bacteria</taxon>
        <taxon>Bacillati</taxon>
        <taxon>Actinomycetota</taxon>
        <taxon>Actinomycetes</taxon>
        <taxon>Mycobacteriales</taxon>
        <taxon>Mycobacteriaceae</taxon>
        <taxon>Mycobacterium</taxon>
        <taxon>Mycobacterium tuberculosis complex</taxon>
    </lineage>
</organism>
<evidence type="ECO:0000313" key="5">
    <source>
        <dbReference type="Proteomes" id="UP000044938"/>
    </source>
</evidence>
<dbReference type="Proteomes" id="UP000038802">
    <property type="component" value="Unassembled WGS sequence"/>
</dbReference>
<sequence length="119" mass="12426">MVERMAAKSVAAASNASGLAITNDIAHLPPTRDNPAAPEPSMRMAGISYCDPPPSVGVFARFVAAQRCAGASIGDGWWLTRVVEGDGRGTVRTVVRRSAPSGASQTTRDANRRAVGGRY</sequence>
<proteinExistence type="predicted"/>
<gene>
    <name evidence="2" type="ORF">ERS007703_04751</name>
    <name evidence="3" type="ORF">ERS007720_04951</name>
</gene>
<dbReference type="EMBL" id="CSAJ01001307">
    <property type="protein sequence ID" value="COX85329.1"/>
    <property type="molecule type" value="Genomic_DNA"/>
</dbReference>
<reference evidence="2" key="2">
    <citation type="submission" date="2015-03" db="EMBL/GenBank/DDBJ databases">
        <authorList>
            <person name="Murphy D."/>
        </authorList>
    </citation>
    <scope>NUCLEOTIDE SEQUENCE [LARGE SCALE GENOMIC DNA]</scope>
    <source>
        <strain evidence="2">K00500041</strain>
    </source>
</reference>